<protein>
    <recommendedName>
        <fullName evidence="3">DUF4054 domain-containing protein</fullName>
    </recommendedName>
</protein>
<dbReference type="AlphaFoldDB" id="A0A916SUZ5"/>
<gene>
    <name evidence="1" type="ORF">GCM10011380_00630</name>
</gene>
<evidence type="ECO:0008006" key="3">
    <source>
        <dbReference type="Google" id="ProtNLM"/>
    </source>
</evidence>
<dbReference type="RefSeq" id="WP_188656636.1">
    <property type="nucleotide sequence ID" value="NZ_BMIH01000001.1"/>
</dbReference>
<reference evidence="1" key="2">
    <citation type="submission" date="2020-09" db="EMBL/GenBank/DDBJ databases">
        <authorList>
            <person name="Sun Q."/>
            <person name="Zhou Y."/>
        </authorList>
    </citation>
    <scope>NUCLEOTIDE SEQUENCE</scope>
    <source>
        <strain evidence="1">CGMCC 1.15330</strain>
    </source>
</reference>
<comment type="caution">
    <text evidence="1">The sequence shown here is derived from an EMBL/GenBank/DDBJ whole genome shotgun (WGS) entry which is preliminary data.</text>
</comment>
<evidence type="ECO:0000313" key="1">
    <source>
        <dbReference type="EMBL" id="GGB15091.1"/>
    </source>
</evidence>
<dbReference type="InterPro" id="IPR025127">
    <property type="entry name" value="DUF4054"/>
</dbReference>
<proteinExistence type="predicted"/>
<name>A0A916SUZ5_9SPHN</name>
<dbReference type="EMBL" id="BMIH01000001">
    <property type="protein sequence ID" value="GGB15091.1"/>
    <property type="molecule type" value="Genomic_DNA"/>
</dbReference>
<accession>A0A916SUZ5</accession>
<organism evidence="1 2">
    <name type="scientific">Sphingomonas metalli</name>
    <dbReference type="NCBI Taxonomy" id="1779358"/>
    <lineage>
        <taxon>Bacteria</taxon>
        <taxon>Pseudomonadati</taxon>
        <taxon>Pseudomonadota</taxon>
        <taxon>Alphaproteobacteria</taxon>
        <taxon>Sphingomonadales</taxon>
        <taxon>Sphingomonadaceae</taxon>
        <taxon>Sphingomonas</taxon>
    </lineage>
</organism>
<dbReference type="Proteomes" id="UP000623067">
    <property type="component" value="Unassembled WGS sequence"/>
</dbReference>
<sequence length="161" mass="16774">MTVDEMRALLGLDSDVSDAEVMAAYDAWLASQPVPSPAASPATFKLRYPAFSAVASETITYWLTDALRVVTADWGSDADPAQMALAAHNMVLAGVPGIATGSVGKLPDGVTKFRSADVDVSISETAANRLVAGGYGATRYGLEFQTMLRRNAGGPFLVGCA</sequence>
<reference evidence="1" key="1">
    <citation type="journal article" date="2014" name="Int. J. Syst. Evol. Microbiol.">
        <title>Complete genome sequence of Corynebacterium casei LMG S-19264T (=DSM 44701T), isolated from a smear-ripened cheese.</title>
        <authorList>
            <consortium name="US DOE Joint Genome Institute (JGI-PGF)"/>
            <person name="Walter F."/>
            <person name="Albersmeier A."/>
            <person name="Kalinowski J."/>
            <person name="Ruckert C."/>
        </authorList>
    </citation>
    <scope>NUCLEOTIDE SEQUENCE</scope>
    <source>
        <strain evidence="1">CGMCC 1.15330</strain>
    </source>
</reference>
<dbReference type="Pfam" id="PF13262">
    <property type="entry name" value="DUF4054"/>
    <property type="match status" value="1"/>
</dbReference>
<evidence type="ECO:0000313" key="2">
    <source>
        <dbReference type="Proteomes" id="UP000623067"/>
    </source>
</evidence>
<keyword evidence="2" id="KW-1185">Reference proteome</keyword>